<protein>
    <submittedName>
        <fullName evidence="1">Uncharacterized protein</fullName>
    </submittedName>
</protein>
<dbReference type="AlphaFoldDB" id="A0A2P2MK16"/>
<dbReference type="EMBL" id="GGEC01050038">
    <property type="protein sequence ID" value="MBX30522.1"/>
    <property type="molecule type" value="Transcribed_RNA"/>
</dbReference>
<name>A0A2P2MK16_RHIMU</name>
<organism evidence="1">
    <name type="scientific">Rhizophora mucronata</name>
    <name type="common">Asiatic mangrove</name>
    <dbReference type="NCBI Taxonomy" id="61149"/>
    <lineage>
        <taxon>Eukaryota</taxon>
        <taxon>Viridiplantae</taxon>
        <taxon>Streptophyta</taxon>
        <taxon>Embryophyta</taxon>
        <taxon>Tracheophyta</taxon>
        <taxon>Spermatophyta</taxon>
        <taxon>Magnoliopsida</taxon>
        <taxon>eudicotyledons</taxon>
        <taxon>Gunneridae</taxon>
        <taxon>Pentapetalae</taxon>
        <taxon>rosids</taxon>
        <taxon>fabids</taxon>
        <taxon>Malpighiales</taxon>
        <taxon>Rhizophoraceae</taxon>
        <taxon>Rhizophora</taxon>
    </lineage>
</organism>
<reference evidence="1" key="1">
    <citation type="submission" date="2018-02" db="EMBL/GenBank/DDBJ databases">
        <title>Rhizophora mucronata_Transcriptome.</title>
        <authorList>
            <person name="Meera S.P."/>
            <person name="Sreeshan A."/>
            <person name="Augustine A."/>
        </authorList>
    </citation>
    <scope>NUCLEOTIDE SEQUENCE</scope>
    <source>
        <tissue evidence="1">Leaf</tissue>
    </source>
</reference>
<evidence type="ECO:0000313" key="1">
    <source>
        <dbReference type="EMBL" id="MBX30522.1"/>
    </source>
</evidence>
<accession>A0A2P2MK16</accession>
<sequence length="45" mass="5231">MHCEYFSILCGNAICYYLPIVEMNYLLYRTLGFSLSSQFSEILPS</sequence>
<proteinExistence type="predicted"/>